<dbReference type="EMBL" id="BK014916">
    <property type="protein sequence ID" value="DAD82330.1"/>
    <property type="molecule type" value="Genomic_DNA"/>
</dbReference>
<evidence type="ECO:0000313" key="1">
    <source>
        <dbReference type="EMBL" id="DAD82330.1"/>
    </source>
</evidence>
<protein>
    <submittedName>
        <fullName evidence="1">Lipoprotein</fullName>
    </submittedName>
</protein>
<accession>A0A8S5MJB9</accession>
<dbReference type="PROSITE" id="PS51257">
    <property type="entry name" value="PROKAR_LIPOPROTEIN"/>
    <property type="match status" value="1"/>
</dbReference>
<reference evidence="1" key="1">
    <citation type="journal article" date="2021" name="Proc. Natl. Acad. Sci. U.S.A.">
        <title>A Catalog of Tens of Thousands of Viruses from Human Metagenomes Reveals Hidden Associations with Chronic Diseases.</title>
        <authorList>
            <person name="Tisza M.J."/>
            <person name="Buck C.B."/>
        </authorList>
    </citation>
    <scope>NUCLEOTIDE SEQUENCE</scope>
    <source>
        <strain evidence="1">CtcfK29</strain>
    </source>
</reference>
<name>A0A8S5MJB9_9CAUD</name>
<organism evidence="1">
    <name type="scientific">CrAss-like virus sp. ctcfK29</name>
    <dbReference type="NCBI Taxonomy" id="2826827"/>
    <lineage>
        <taxon>Viruses</taxon>
        <taxon>Duplodnaviria</taxon>
        <taxon>Heunggongvirae</taxon>
        <taxon>Uroviricota</taxon>
        <taxon>Caudoviricetes</taxon>
        <taxon>Crassvirales</taxon>
    </lineage>
</organism>
<keyword evidence="1" id="KW-0449">Lipoprotein</keyword>
<proteinExistence type="predicted"/>
<sequence>MKKLVYLSMIMFLGIGCSHQGTSSSDSSDTACIAPDSVWDYSYIDSIDYDLKCRSYKLYGDSNWLEDGLPDSVMRRKDSIERLRN</sequence>